<accession>A0ACA9N157</accession>
<proteinExistence type="predicted"/>
<protein>
    <submittedName>
        <fullName evidence="1">2203_t:CDS:1</fullName>
    </submittedName>
</protein>
<feature type="non-terminal residue" evidence="1">
    <location>
        <position position="171"/>
    </location>
</feature>
<keyword evidence="2" id="KW-1185">Reference proteome</keyword>
<evidence type="ECO:0000313" key="2">
    <source>
        <dbReference type="Proteomes" id="UP000789860"/>
    </source>
</evidence>
<evidence type="ECO:0000313" key="1">
    <source>
        <dbReference type="EMBL" id="CAG8622737.1"/>
    </source>
</evidence>
<sequence>KKDLTEKQRGAIIYGHQRGDSLRTIAAAHSPGRMYWGCFSWFGVGPLVPLKSSANGVSHLEILQKYALPTIKKFPANNNRDYPILVQDNARPHNVKEVQKFLNSNKVHVMKWLPQSPDLNPIENLWAEVKQSIRCKERPGNLIELDALVKKAWHEIPPELCCALVTSMPNQ</sequence>
<reference evidence="1" key="1">
    <citation type="submission" date="2021-06" db="EMBL/GenBank/DDBJ databases">
        <authorList>
            <person name="Kallberg Y."/>
            <person name="Tangrot J."/>
            <person name="Rosling A."/>
        </authorList>
    </citation>
    <scope>NUCLEOTIDE SEQUENCE</scope>
    <source>
        <strain evidence="1">AU212A</strain>
    </source>
</reference>
<feature type="non-terminal residue" evidence="1">
    <location>
        <position position="1"/>
    </location>
</feature>
<name>A0ACA9N157_9GLOM</name>
<gene>
    <name evidence="1" type="ORF">SCALOS_LOCUS7703</name>
</gene>
<dbReference type="EMBL" id="CAJVPM010018013">
    <property type="protein sequence ID" value="CAG8622737.1"/>
    <property type="molecule type" value="Genomic_DNA"/>
</dbReference>
<dbReference type="Proteomes" id="UP000789860">
    <property type="component" value="Unassembled WGS sequence"/>
</dbReference>
<comment type="caution">
    <text evidence="1">The sequence shown here is derived from an EMBL/GenBank/DDBJ whole genome shotgun (WGS) entry which is preliminary data.</text>
</comment>
<organism evidence="1 2">
    <name type="scientific">Scutellospora calospora</name>
    <dbReference type="NCBI Taxonomy" id="85575"/>
    <lineage>
        <taxon>Eukaryota</taxon>
        <taxon>Fungi</taxon>
        <taxon>Fungi incertae sedis</taxon>
        <taxon>Mucoromycota</taxon>
        <taxon>Glomeromycotina</taxon>
        <taxon>Glomeromycetes</taxon>
        <taxon>Diversisporales</taxon>
        <taxon>Gigasporaceae</taxon>
        <taxon>Scutellospora</taxon>
    </lineage>
</organism>